<gene>
    <name evidence="2" type="ORF">EDC63_101615</name>
</gene>
<evidence type="ECO:0000313" key="2">
    <source>
        <dbReference type="EMBL" id="TCV90641.1"/>
    </source>
</evidence>
<dbReference type="RefSeq" id="WP_124947447.1">
    <property type="nucleotide sequence ID" value="NZ_BHVT01000073.1"/>
</dbReference>
<keyword evidence="1" id="KW-1133">Transmembrane helix</keyword>
<dbReference type="OrthoDB" id="8561689at2"/>
<protein>
    <submittedName>
        <fullName evidence="2">Uncharacterized protein</fullName>
    </submittedName>
</protein>
<comment type="caution">
    <text evidence="2">The sequence shown here is derived from an EMBL/GenBank/DDBJ whole genome shotgun (WGS) entry which is preliminary data.</text>
</comment>
<sequence length="136" mass="15327">MGSKTNILAKDSRLASQAFNIGSILAVLIAPLLMIWIAVSIFVYASIAYHPNKKVAEYNRWAGYRFYGVAGFMVPFGSPIYELFGNWHGVLALWAIMFIIVVPWGIWSVIKAHREEWTETQIYIEDVEDGVTAQAN</sequence>
<accession>A0A4R3YF95</accession>
<reference evidence="2 3" key="1">
    <citation type="submission" date="2019-03" db="EMBL/GenBank/DDBJ databases">
        <title>Genomic Encyclopedia of Type Strains, Phase IV (KMG-IV): sequencing the most valuable type-strain genomes for metagenomic binning, comparative biology and taxonomic classification.</title>
        <authorList>
            <person name="Goeker M."/>
        </authorList>
    </citation>
    <scope>NUCLEOTIDE SEQUENCE [LARGE SCALE GENOMIC DNA]</scope>
    <source>
        <strain evidence="2 3">DSM 100309</strain>
    </source>
</reference>
<feature type="transmembrane region" description="Helical" evidence="1">
    <location>
        <begin position="20"/>
        <end position="45"/>
    </location>
</feature>
<dbReference type="AlphaFoldDB" id="A0A4R3YF95"/>
<dbReference type="EMBL" id="SMCO01000001">
    <property type="protein sequence ID" value="TCV90641.1"/>
    <property type="molecule type" value="Genomic_DNA"/>
</dbReference>
<evidence type="ECO:0000256" key="1">
    <source>
        <dbReference type="SAM" id="Phobius"/>
    </source>
</evidence>
<proteinExistence type="predicted"/>
<keyword evidence="1" id="KW-0812">Transmembrane</keyword>
<name>A0A4R3YF95_9PROT</name>
<keyword evidence="3" id="KW-1185">Reference proteome</keyword>
<organism evidence="2 3">
    <name type="scientific">Sulfurirhabdus autotrophica</name>
    <dbReference type="NCBI Taxonomy" id="1706046"/>
    <lineage>
        <taxon>Bacteria</taxon>
        <taxon>Pseudomonadati</taxon>
        <taxon>Pseudomonadota</taxon>
        <taxon>Betaproteobacteria</taxon>
        <taxon>Nitrosomonadales</taxon>
        <taxon>Sulfuricellaceae</taxon>
        <taxon>Sulfurirhabdus</taxon>
    </lineage>
</organism>
<feature type="transmembrane region" description="Helical" evidence="1">
    <location>
        <begin position="66"/>
        <end position="84"/>
    </location>
</feature>
<feature type="transmembrane region" description="Helical" evidence="1">
    <location>
        <begin position="90"/>
        <end position="110"/>
    </location>
</feature>
<dbReference type="Proteomes" id="UP000295367">
    <property type="component" value="Unassembled WGS sequence"/>
</dbReference>
<keyword evidence="1" id="KW-0472">Membrane</keyword>
<evidence type="ECO:0000313" key="3">
    <source>
        <dbReference type="Proteomes" id="UP000295367"/>
    </source>
</evidence>